<dbReference type="Proteomes" id="UP001281410">
    <property type="component" value="Unassembled WGS sequence"/>
</dbReference>
<evidence type="ECO:0000313" key="2">
    <source>
        <dbReference type="Proteomes" id="UP001281410"/>
    </source>
</evidence>
<accession>A0AAE0B3F9</accession>
<dbReference type="EMBL" id="JANJYJ010000001">
    <property type="protein sequence ID" value="KAK3228569.1"/>
    <property type="molecule type" value="Genomic_DNA"/>
</dbReference>
<evidence type="ECO:0000313" key="1">
    <source>
        <dbReference type="EMBL" id="KAK3228569.1"/>
    </source>
</evidence>
<proteinExistence type="predicted"/>
<dbReference type="AlphaFoldDB" id="A0AAE0B3F9"/>
<name>A0AAE0B3F9_9ROSI</name>
<keyword evidence="2" id="KW-1185">Reference proteome</keyword>
<evidence type="ECO:0008006" key="3">
    <source>
        <dbReference type="Google" id="ProtNLM"/>
    </source>
</evidence>
<protein>
    <recommendedName>
        <fullName evidence="3">Reverse transcriptase</fullName>
    </recommendedName>
</protein>
<reference evidence="1" key="1">
    <citation type="journal article" date="2023" name="Plant J.">
        <title>Genome sequences and population genomics provide insights into the demographic history, inbreeding, and mutation load of two 'living fossil' tree species of Dipteronia.</title>
        <authorList>
            <person name="Feng Y."/>
            <person name="Comes H.P."/>
            <person name="Chen J."/>
            <person name="Zhu S."/>
            <person name="Lu R."/>
            <person name="Zhang X."/>
            <person name="Li P."/>
            <person name="Qiu J."/>
            <person name="Olsen K.M."/>
            <person name="Qiu Y."/>
        </authorList>
    </citation>
    <scope>NUCLEOTIDE SEQUENCE</scope>
    <source>
        <strain evidence="1">NBL</strain>
    </source>
</reference>
<sequence>MKPGELKTTLQSIWQSSVWPSSYCFTLARVVSDHNPIIFNGLKRLSSGPKPFRYQRMWLEHESFRKVVSYTWNSVPPISCPMQHLVCELKTLKGRLKDWNVNVFGNVHAKMQAS</sequence>
<gene>
    <name evidence="1" type="ORF">Dsin_000450</name>
</gene>
<organism evidence="1 2">
    <name type="scientific">Dipteronia sinensis</name>
    <dbReference type="NCBI Taxonomy" id="43782"/>
    <lineage>
        <taxon>Eukaryota</taxon>
        <taxon>Viridiplantae</taxon>
        <taxon>Streptophyta</taxon>
        <taxon>Embryophyta</taxon>
        <taxon>Tracheophyta</taxon>
        <taxon>Spermatophyta</taxon>
        <taxon>Magnoliopsida</taxon>
        <taxon>eudicotyledons</taxon>
        <taxon>Gunneridae</taxon>
        <taxon>Pentapetalae</taxon>
        <taxon>rosids</taxon>
        <taxon>malvids</taxon>
        <taxon>Sapindales</taxon>
        <taxon>Sapindaceae</taxon>
        <taxon>Hippocastanoideae</taxon>
        <taxon>Acereae</taxon>
        <taxon>Dipteronia</taxon>
    </lineage>
</organism>
<comment type="caution">
    <text evidence="1">The sequence shown here is derived from an EMBL/GenBank/DDBJ whole genome shotgun (WGS) entry which is preliminary data.</text>
</comment>